<comment type="caution">
    <text evidence="2">The sequence shown here is derived from an EMBL/GenBank/DDBJ whole genome shotgun (WGS) entry which is preliminary data.</text>
</comment>
<feature type="compositionally biased region" description="Gly residues" evidence="1">
    <location>
        <begin position="1"/>
        <end position="11"/>
    </location>
</feature>
<protein>
    <submittedName>
        <fullName evidence="2">Uncharacterized protein</fullName>
    </submittedName>
</protein>
<evidence type="ECO:0000313" key="2">
    <source>
        <dbReference type="EMBL" id="CAB1415433.1"/>
    </source>
</evidence>
<evidence type="ECO:0000256" key="1">
    <source>
        <dbReference type="SAM" id="MobiDB-lite"/>
    </source>
</evidence>
<organism evidence="2 3">
    <name type="scientific">Pleuronectes platessa</name>
    <name type="common">European plaice</name>
    <dbReference type="NCBI Taxonomy" id="8262"/>
    <lineage>
        <taxon>Eukaryota</taxon>
        <taxon>Metazoa</taxon>
        <taxon>Chordata</taxon>
        <taxon>Craniata</taxon>
        <taxon>Vertebrata</taxon>
        <taxon>Euteleostomi</taxon>
        <taxon>Actinopterygii</taxon>
        <taxon>Neopterygii</taxon>
        <taxon>Teleostei</taxon>
        <taxon>Neoteleostei</taxon>
        <taxon>Acanthomorphata</taxon>
        <taxon>Carangaria</taxon>
        <taxon>Pleuronectiformes</taxon>
        <taxon>Pleuronectoidei</taxon>
        <taxon>Pleuronectidae</taxon>
        <taxon>Pleuronectes</taxon>
    </lineage>
</organism>
<keyword evidence="3" id="KW-1185">Reference proteome</keyword>
<name>A0A9N7TNS2_PLEPL</name>
<feature type="region of interest" description="Disordered" evidence="1">
    <location>
        <begin position="137"/>
        <end position="156"/>
    </location>
</feature>
<sequence length="196" mass="21554">MKGRCGSGGTAGRPPPGGRRFDPVSHISEANTEEVFELQRPHHGEGLFRSCHIELTEGGDYHRVRKIPKPSNLHTWDGAERPENPVSSELGALGGSKLKRVISNCQLAGLESDMSPGEGLMQRLGIRRLFFGQNLQQHEPRGRGGRRSGIRGTTDAAKRGSRWRWWKIGRGRMLQSPYLQTECVTTGCKALCGAGE</sequence>
<dbReference type="EMBL" id="CADEAL010000156">
    <property type="protein sequence ID" value="CAB1415433.1"/>
    <property type="molecule type" value="Genomic_DNA"/>
</dbReference>
<proteinExistence type="predicted"/>
<accession>A0A9N7TNS2</accession>
<reference evidence="2" key="1">
    <citation type="submission" date="2020-03" db="EMBL/GenBank/DDBJ databases">
        <authorList>
            <person name="Weist P."/>
        </authorList>
    </citation>
    <scope>NUCLEOTIDE SEQUENCE</scope>
</reference>
<dbReference type="AlphaFoldDB" id="A0A9N7TNS2"/>
<evidence type="ECO:0000313" key="3">
    <source>
        <dbReference type="Proteomes" id="UP001153269"/>
    </source>
</evidence>
<dbReference type="Proteomes" id="UP001153269">
    <property type="component" value="Unassembled WGS sequence"/>
</dbReference>
<feature type="region of interest" description="Disordered" evidence="1">
    <location>
        <begin position="1"/>
        <end position="23"/>
    </location>
</feature>
<gene>
    <name evidence="2" type="ORF">PLEPLA_LOCUS3149</name>
</gene>